<evidence type="ECO:0000313" key="2">
    <source>
        <dbReference type="Proteomes" id="UP000186438"/>
    </source>
</evidence>
<dbReference type="InterPro" id="IPR006439">
    <property type="entry name" value="HAD-SF_hydro_IA"/>
</dbReference>
<dbReference type="RefSeq" id="WP_073874553.1">
    <property type="nucleotide sequence ID" value="NZ_MPNT01000008.1"/>
</dbReference>
<dbReference type="GO" id="GO:0016787">
    <property type="term" value="F:hydrolase activity"/>
    <property type="evidence" value="ECO:0007669"/>
    <property type="project" value="InterPro"/>
</dbReference>
<name>A0A1Q4HW49_9MYCO</name>
<dbReference type="NCBIfam" id="TIGR01509">
    <property type="entry name" value="HAD-SF-IA-v3"/>
    <property type="match status" value="1"/>
</dbReference>
<dbReference type="STRING" id="53378.BRW65_11140"/>
<dbReference type="InterPro" id="IPR023214">
    <property type="entry name" value="HAD_sf"/>
</dbReference>
<dbReference type="InterPro" id="IPR036412">
    <property type="entry name" value="HAD-like_sf"/>
</dbReference>
<dbReference type="SUPFAM" id="SSF56784">
    <property type="entry name" value="HAD-like"/>
    <property type="match status" value="1"/>
</dbReference>
<protein>
    <recommendedName>
        <fullName evidence="3">Haloacid dehalogenase</fullName>
    </recommendedName>
</protein>
<accession>A0A1Q4HW49</accession>
<proteinExistence type="predicted"/>
<dbReference type="EMBL" id="MPNT01000008">
    <property type="protein sequence ID" value="OJZ73917.1"/>
    <property type="molecule type" value="Genomic_DNA"/>
</dbReference>
<keyword evidence="2" id="KW-1185">Reference proteome</keyword>
<evidence type="ECO:0000313" key="1">
    <source>
        <dbReference type="EMBL" id="OJZ73917.1"/>
    </source>
</evidence>
<sequence>MSVVVALLNTVGFLVVGIGDDVERLKPEPEAYLKALDALALPAESALAVEDSAIGLRAARAAGLATPVVTNGYTAGQDFTGAAGVRPGFDIPDQLLADDSRAVHRGWWAA</sequence>
<organism evidence="1 2">
    <name type="scientific">Mycobacterium paraffinicum</name>
    <dbReference type="NCBI Taxonomy" id="53378"/>
    <lineage>
        <taxon>Bacteria</taxon>
        <taxon>Bacillati</taxon>
        <taxon>Actinomycetota</taxon>
        <taxon>Actinomycetes</taxon>
        <taxon>Mycobacteriales</taxon>
        <taxon>Mycobacteriaceae</taxon>
        <taxon>Mycobacterium</taxon>
    </lineage>
</organism>
<dbReference type="InterPro" id="IPR044999">
    <property type="entry name" value="CbbY-like"/>
</dbReference>
<dbReference type="InterPro" id="IPR041492">
    <property type="entry name" value="HAD_2"/>
</dbReference>
<evidence type="ECO:0008006" key="3">
    <source>
        <dbReference type="Google" id="ProtNLM"/>
    </source>
</evidence>
<gene>
    <name evidence="1" type="ORF">BRW65_11140</name>
</gene>
<comment type="caution">
    <text evidence="1">The sequence shown here is derived from an EMBL/GenBank/DDBJ whole genome shotgun (WGS) entry which is preliminary data.</text>
</comment>
<reference evidence="1 2" key="1">
    <citation type="submission" date="2016-11" db="EMBL/GenBank/DDBJ databases">
        <title>Genome sequences of unsequenced Mycobacteria.</title>
        <authorList>
            <person name="Greninger A.L."/>
            <person name="Fang F."/>
            <person name="Jerome K.R."/>
        </authorList>
    </citation>
    <scope>NUCLEOTIDE SEQUENCE [LARGE SCALE GENOMIC DNA]</scope>
    <source>
        <strain evidence="1 2">M11</strain>
    </source>
</reference>
<dbReference type="Proteomes" id="UP000186438">
    <property type="component" value="Unassembled WGS sequence"/>
</dbReference>
<dbReference type="Gene3D" id="3.40.50.1000">
    <property type="entry name" value="HAD superfamily/HAD-like"/>
    <property type="match status" value="1"/>
</dbReference>
<dbReference type="PANTHER" id="PTHR42896">
    <property type="entry name" value="XYLULOSE-1,5-BISPHOSPHATE (XUBP) PHOSPHATASE"/>
    <property type="match status" value="1"/>
</dbReference>
<dbReference type="PANTHER" id="PTHR42896:SF4">
    <property type="entry name" value="OS08G0485900 PROTEIN"/>
    <property type="match status" value="1"/>
</dbReference>
<dbReference type="Pfam" id="PF13419">
    <property type="entry name" value="HAD_2"/>
    <property type="match status" value="1"/>
</dbReference>
<dbReference type="AlphaFoldDB" id="A0A1Q4HW49"/>